<comment type="caution">
    <text evidence="2">The sequence shown here is derived from an EMBL/GenBank/DDBJ whole genome shotgun (WGS) entry which is preliminary data.</text>
</comment>
<reference evidence="2" key="1">
    <citation type="journal article" date="2021" name="Genome Biol. Evol.">
        <title>A High-Quality Reference Genome for a Parasitic Bivalve with Doubly Uniparental Inheritance (Bivalvia: Unionida).</title>
        <authorList>
            <person name="Smith C.H."/>
        </authorList>
    </citation>
    <scope>NUCLEOTIDE SEQUENCE</scope>
    <source>
        <strain evidence="2">CHS0354</strain>
    </source>
</reference>
<feature type="signal peptide" evidence="1">
    <location>
        <begin position="1"/>
        <end position="20"/>
    </location>
</feature>
<reference evidence="2" key="2">
    <citation type="journal article" date="2021" name="Genome Biol. Evol.">
        <title>Developing a high-quality reference genome for a parasitic bivalve with doubly uniparental inheritance (Bivalvia: Unionida).</title>
        <authorList>
            <person name="Smith C.H."/>
        </authorList>
    </citation>
    <scope>NUCLEOTIDE SEQUENCE</scope>
    <source>
        <strain evidence="2">CHS0354</strain>
        <tissue evidence="2">Mantle</tissue>
    </source>
</reference>
<keyword evidence="1" id="KW-0732">Signal</keyword>
<dbReference type="AlphaFoldDB" id="A0AAE0SQ94"/>
<evidence type="ECO:0000313" key="2">
    <source>
        <dbReference type="EMBL" id="KAK3596211.1"/>
    </source>
</evidence>
<sequence>MRIFSFIGFTFIFLLVCVCGEPTLTYSCKNASNTVNVTLNSDAGNQFIIVPSCNDSNGVGNMLTLSHCSESFMNGAYPGYLFHETGHISEVRRFTINCKNQSNGSANVSDILSNITINTLPPQYICDFNLTIEDGNKGYYLGQEMKISLTAAGPYSIAPVKCIASSSANPNISFVLWENGTTQRQHLLTNFSGSCNNTLTATMYGFRFIHSTSISLTCAVQPCGEHQCRDPTRLEDAEVPDDAWYSKDEEYLELISQPIIEHTVTVKII</sequence>
<organism evidence="2 3">
    <name type="scientific">Potamilus streckersoni</name>
    <dbReference type="NCBI Taxonomy" id="2493646"/>
    <lineage>
        <taxon>Eukaryota</taxon>
        <taxon>Metazoa</taxon>
        <taxon>Spiralia</taxon>
        <taxon>Lophotrochozoa</taxon>
        <taxon>Mollusca</taxon>
        <taxon>Bivalvia</taxon>
        <taxon>Autobranchia</taxon>
        <taxon>Heteroconchia</taxon>
        <taxon>Palaeoheterodonta</taxon>
        <taxon>Unionida</taxon>
        <taxon>Unionoidea</taxon>
        <taxon>Unionidae</taxon>
        <taxon>Ambleminae</taxon>
        <taxon>Lampsilini</taxon>
        <taxon>Potamilus</taxon>
    </lineage>
</organism>
<keyword evidence="3" id="KW-1185">Reference proteome</keyword>
<accession>A0AAE0SQ94</accession>
<evidence type="ECO:0000256" key="1">
    <source>
        <dbReference type="SAM" id="SignalP"/>
    </source>
</evidence>
<proteinExistence type="predicted"/>
<name>A0AAE0SQ94_9BIVA</name>
<protein>
    <submittedName>
        <fullName evidence="2">Uncharacterized protein</fullName>
    </submittedName>
</protein>
<feature type="chain" id="PRO_5042044558" evidence="1">
    <location>
        <begin position="21"/>
        <end position="269"/>
    </location>
</feature>
<reference evidence="2" key="3">
    <citation type="submission" date="2023-05" db="EMBL/GenBank/DDBJ databases">
        <authorList>
            <person name="Smith C.H."/>
        </authorList>
    </citation>
    <scope>NUCLEOTIDE SEQUENCE</scope>
    <source>
        <strain evidence="2">CHS0354</strain>
        <tissue evidence="2">Mantle</tissue>
    </source>
</reference>
<dbReference type="Proteomes" id="UP001195483">
    <property type="component" value="Unassembled WGS sequence"/>
</dbReference>
<gene>
    <name evidence="2" type="ORF">CHS0354_016154</name>
</gene>
<evidence type="ECO:0000313" key="3">
    <source>
        <dbReference type="Proteomes" id="UP001195483"/>
    </source>
</evidence>
<dbReference type="EMBL" id="JAEAOA010001005">
    <property type="protein sequence ID" value="KAK3596211.1"/>
    <property type="molecule type" value="Genomic_DNA"/>
</dbReference>